<organism evidence="1 2">
    <name type="scientific">Pseudonocardia broussonetiae</name>
    <dbReference type="NCBI Taxonomy" id="2736640"/>
    <lineage>
        <taxon>Bacteria</taxon>
        <taxon>Bacillati</taxon>
        <taxon>Actinomycetota</taxon>
        <taxon>Actinomycetes</taxon>
        <taxon>Pseudonocardiales</taxon>
        <taxon>Pseudonocardiaceae</taxon>
        <taxon>Pseudonocardia</taxon>
    </lineage>
</organism>
<name>A0A6M6JEU6_9PSEU</name>
<gene>
    <name evidence="1" type="ORF">HOP40_07040</name>
</gene>
<protein>
    <submittedName>
        <fullName evidence="1">Uncharacterized protein</fullName>
    </submittedName>
</protein>
<keyword evidence="2" id="KW-1185">Reference proteome</keyword>
<dbReference type="KEGG" id="pbro:HOP40_07040"/>
<accession>A0A6M6JEU6</accession>
<dbReference type="Proteomes" id="UP000505377">
    <property type="component" value="Chromosome"/>
</dbReference>
<dbReference type="EMBL" id="CP053564">
    <property type="protein sequence ID" value="QJY45585.1"/>
    <property type="molecule type" value="Genomic_DNA"/>
</dbReference>
<dbReference type="AlphaFoldDB" id="A0A6M6JEU6"/>
<dbReference type="RefSeq" id="WP_172155818.1">
    <property type="nucleotide sequence ID" value="NZ_CP053564.1"/>
</dbReference>
<evidence type="ECO:0000313" key="1">
    <source>
        <dbReference type="EMBL" id="QJY45585.1"/>
    </source>
</evidence>
<evidence type="ECO:0000313" key="2">
    <source>
        <dbReference type="Proteomes" id="UP000505377"/>
    </source>
</evidence>
<sequence length="303" mass="33464">MPEELTTRIASWLTETGHPFEMLATRSVASALAGTEWRVISNIFHEDLETNKPREVDIELHWISALEEVESRLPLSVELQVLIECKTAAEPWIILRHGPDESRPWTSRARPLLDVSYLSGAVNWSQYQAGTSMDPLLSSLSDHLESHLPAHQSPGYAIMDAFKDRKSSYDAVRQAVASCINAAATVHLSYSVPAVSWYFPVVLTSARLFEASLADASDDLDIREVERTSVLASLPGATDCVVTIVRPPALVSLTDDVKDIEHVVEDFLSRSSPDMVRVAANEPFLISSSPPHIAERRKAINAI</sequence>
<reference evidence="1 2" key="1">
    <citation type="submission" date="2020-05" db="EMBL/GenBank/DDBJ databases">
        <authorList>
            <person name="Mo P."/>
        </authorList>
    </citation>
    <scope>NUCLEOTIDE SEQUENCE [LARGE SCALE GENOMIC DNA]</scope>
    <source>
        <strain evidence="1 2">Gen01</strain>
    </source>
</reference>
<proteinExistence type="predicted"/>